<dbReference type="SUPFAM" id="SSF56672">
    <property type="entry name" value="DNA/RNA polymerases"/>
    <property type="match status" value="1"/>
</dbReference>
<dbReference type="Pfam" id="PF00476">
    <property type="entry name" value="DNA_pol_A"/>
    <property type="match status" value="1"/>
</dbReference>
<feature type="non-terminal residue" evidence="2">
    <location>
        <position position="107"/>
    </location>
</feature>
<dbReference type="PANTHER" id="PTHR10133:SF62">
    <property type="entry name" value="DNA POLYMERASE THETA"/>
    <property type="match status" value="1"/>
</dbReference>
<dbReference type="GO" id="GO:0003677">
    <property type="term" value="F:DNA binding"/>
    <property type="evidence" value="ECO:0007669"/>
    <property type="project" value="InterPro"/>
</dbReference>
<dbReference type="GO" id="GO:0006261">
    <property type="term" value="P:DNA-templated DNA replication"/>
    <property type="evidence" value="ECO:0007669"/>
    <property type="project" value="InterPro"/>
</dbReference>
<reference evidence="2 3" key="1">
    <citation type="journal article" date="2018" name="Front. Plant Sci.">
        <title>Red Clover (Trifolium pratense) and Zigzag Clover (T. medium) - A Picture of Genomic Similarities and Differences.</title>
        <authorList>
            <person name="Dluhosova J."/>
            <person name="Istvanek J."/>
            <person name="Nedelnik J."/>
            <person name="Repkova J."/>
        </authorList>
    </citation>
    <scope>NUCLEOTIDE SEQUENCE [LARGE SCALE GENOMIC DNA]</scope>
    <source>
        <strain evidence="3">cv. 10/8</strain>
        <tissue evidence="2">Leaf</tissue>
    </source>
</reference>
<dbReference type="Proteomes" id="UP000265520">
    <property type="component" value="Unassembled WGS sequence"/>
</dbReference>
<accession>A0A392QEC4</accession>
<keyword evidence="3" id="KW-1185">Reference proteome</keyword>
<organism evidence="2 3">
    <name type="scientific">Trifolium medium</name>
    <dbReference type="NCBI Taxonomy" id="97028"/>
    <lineage>
        <taxon>Eukaryota</taxon>
        <taxon>Viridiplantae</taxon>
        <taxon>Streptophyta</taxon>
        <taxon>Embryophyta</taxon>
        <taxon>Tracheophyta</taxon>
        <taxon>Spermatophyta</taxon>
        <taxon>Magnoliopsida</taxon>
        <taxon>eudicotyledons</taxon>
        <taxon>Gunneridae</taxon>
        <taxon>Pentapetalae</taxon>
        <taxon>rosids</taxon>
        <taxon>fabids</taxon>
        <taxon>Fabales</taxon>
        <taxon>Fabaceae</taxon>
        <taxon>Papilionoideae</taxon>
        <taxon>50 kb inversion clade</taxon>
        <taxon>NPAAA clade</taxon>
        <taxon>Hologalegina</taxon>
        <taxon>IRL clade</taxon>
        <taxon>Trifolieae</taxon>
        <taxon>Trifolium</taxon>
    </lineage>
</organism>
<dbReference type="AlphaFoldDB" id="A0A392QEC4"/>
<dbReference type="Gene3D" id="3.30.70.370">
    <property type="match status" value="1"/>
</dbReference>
<dbReference type="InterPro" id="IPR001098">
    <property type="entry name" value="DNA-dir_DNA_pol_A_palm_dom"/>
</dbReference>
<dbReference type="EMBL" id="LXQA010131866">
    <property type="protein sequence ID" value="MCI22701.1"/>
    <property type="molecule type" value="Genomic_DNA"/>
</dbReference>
<comment type="caution">
    <text evidence="2">The sequence shown here is derived from an EMBL/GenBank/DDBJ whole genome shotgun (WGS) entry which is preliminary data.</text>
</comment>
<dbReference type="GO" id="GO:0003887">
    <property type="term" value="F:DNA-directed DNA polymerase activity"/>
    <property type="evidence" value="ECO:0007669"/>
    <property type="project" value="InterPro"/>
</dbReference>
<dbReference type="PANTHER" id="PTHR10133">
    <property type="entry name" value="DNA POLYMERASE I"/>
    <property type="match status" value="1"/>
</dbReference>
<dbReference type="InterPro" id="IPR002298">
    <property type="entry name" value="DNA_polymerase_A"/>
</dbReference>
<evidence type="ECO:0000259" key="1">
    <source>
        <dbReference type="Pfam" id="PF00476"/>
    </source>
</evidence>
<feature type="domain" description="DNA-directed DNA polymerase family A palm" evidence="1">
    <location>
        <begin position="9"/>
        <end position="105"/>
    </location>
</feature>
<evidence type="ECO:0000313" key="2">
    <source>
        <dbReference type="EMBL" id="MCI22701.1"/>
    </source>
</evidence>
<name>A0A392QEC4_9FABA</name>
<protein>
    <submittedName>
        <fullName evidence="2">DNA polymerase theta-like</fullName>
    </submittedName>
</protein>
<sequence>MVFHLYKRMNEHPIVPIIKEHRTLAKLLNSTLGSICSLARLSVSTQKYTLHGRWLQTSTATGRLSIEEPNLQCVEHAVDFKMKGDKTGGDADENCRVNARDFFVPTQ</sequence>
<dbReference type="GO" id="GO:0006302">
    <property type="term" value="P:double-strand break repair"/>
    <property type="evidence" value="ECO:0007669"/>
    <property type="project" value="TreeGrafter"/>
</dbReference>
<evidence type="ECO:0000313" key="3">
    <source>
        <dbReference type="Proteomes" id="UP000265520"/>
    </source>
</evidence>
<dbReference type="InterPro" id="IPR043502">
    <property type="entry name" value="DNA/RNA_pol_sf"/>
</dbReference>
<proteinExistence type="predicted"/>